<feature type="transmembrane region" description="Helical" evidence="1">
    <location>
        <begin position="20"/>
        <end position="37"/>
    </location>
</feature>
<feature type="transmembrane region" description="Helical" evidence="1">
    <location>
        <begin position="364"/>
        <end position="382"/>
    </location>
</feature>
<evidence type="ECO:0000313" key="2">
    <source>
        <dbReference type="EMBL" id="AFT82241.1"/>
    </source>
</evidence>
<evidence type="ECO:0000256" key="1">
    <source>
        <dbReference type="SAM" id="Phobius"/>
    </source>
</evidence>
<dbReference type="PATRIC" id="fig|1229758.3.peg.1336"/>
<feature type="transmembrane region" description="Helical" evidence="1">
    <location>
        <begin position="304"/>
        <end position="323"/>
    </location>
</feature>
<keyword evidence="1" id="KW-1133">Transmembrane helix</keyword>
<dbReference type="PANTHER" id="PTHR38454:SF1">
    <property type="entry name" value="INTEGRAL MEMBRANE PROTEIN"/>
    <property type="match status" value="1"/>
</dbReference>
<sequence>MIKIWYISIMNKKKIFNSPLALSFWIPAIIMLSYFAYRGMAPFGSSSILTVDLGQQYIDQFAAFKHTLLSHPSSFFYSFSNALGGDMLGEWAYYLMSPFNLIYLFVSINHLPAAILLVTVLKFGAAGLSMAYLLQKLQIQKGHYITLFAINYALSGWFVANDLNLLWLDSAILLPLIIYQIEQLFKHGSWWRYSLLLALAIISNYYIGYMIAIFIVLYAVWRISWPNQIHSRWQTIKAFTIGSLVGGGLSAWLILPTYYQLKLGKAQYNSDWSLKFDNHPIKLLLKLIPGSFDFNQMQSGQANFYVASFILITCVAFFTTRLLHWSVKIGALLILLFLFAATTWAPLTLFFHGFQYPVWYPYRFSFIISFFIIYLAALAWQPRWQPRVPTLIGLFIAFSGIVVYAILANHKTSFIDTTSIAIFGSLALLTLAQFTFNTTDRLRLPILLLLTTLSLAANVILSLNHFSYLTNTEYQNTVKALKTANKTIKKDTSWYRVAQTFQRTRGDAMMLDYYSGSHFSSALPKKTPNFFGNFGQPDGDNYVVYSNGSVLSDALLNMKYLVTPNGTDNGKAGQPSTHLIGFRPDTSRYLLKSKAGTTNVWQNPQALPIAFAAHDAALKTTMLHNNPLINQSNLWQALTGNARSTVTSENFQQAIGHNVNTPTTITGAALTRVNNTKPASLDLKFTPQTDDSYYLTIGNGLPIKDFDLLINNKVITQFSSYRHTVLINLATHAKNQTQTITIRFKNTTMLVLNNVTLYRVNNNEFQRDALNLKANPLRIISRDERMIKGRITTTADKPLIMTTIPDAPGWRIKIDGRPIKAQQVADYFLAIKTTPGQHIVQFTYTPPYFLIGLYISLLASATLLVPFIYNKILAR</sequence>
<accession>K0DE31</accession>
<dbReference type="EMBL" id="CP003851">
    <property type="protein sequence ID" value="AFT82241.1"/>
    <property type="molecule type" value="Genomic_DNA"/>
</dbReference>
<keyword evidence="1" id="KW-0472">Membrane</keyword>
<feature type="transmembrane region" description="Helical" evidence="1">
    <location>
        <begin position="193"/>
        <end position="221"/>
    </location>
</feature>
<dbReference type="InterPro" id="IPR018580">
    <property type="entry name" value="Uncharacterised_YfhO"/>
</dbReference>
<proteinExistence type="predicted"/>
<dbReference type="STRING" id="1229758.C270_06660"/>
<protein>
    <submittedName>
        <fullName evidence="2">Integral membrane protein</fullName>
    </submittedName>
</protein>
<dbReference type="Proteomes" id="UP000006299">
    <property type="component" value="Chromosome"/>
</dbReference>
<keyword evidence="3" id="KW-1185">Reference proteome</keyword>
<dbReference type="HOGENOM" id="CLU_008413_3_0_9"/>
<dbReference type="KEGG" id="lcn:C270_06660"/>
<feature type="transmembrane region" description="Helical" evidence="1">
    <location>
        <begin position="388"/>
        <end position="407"/>
    </location>
</feature>
<dbReference type="PANTHER" id="PTHR38454">
    <property type="entry name" value="INTEGRAL MEMBRANE PROTEIN-RELATED"/>
    <property type="match status" value="1"/>
</dbReference>
<reference evidence="2 3" key="1">
    <citation type="journal article" date="2012" name="J. Bacteriol.">
        <title>Complete genome sequence of Leuconostoc carnosum strain JB16, isolated from Kimchi.</title>
        <authorList>
            <person name="Jung J.Y."/>
            <person name="Lee S.H."/>
            <person name="Jeon C.O."/>
        </authorList>
    </citation>
    <scope>NUCLEOTIDE SEQUENCE [LARGE SCALE GENOMIC DNA]</scope>
    <source>
        <strain evidence="2 3">JB16</strain>
    </source>
</reference>
<dbReference type="Pfam" id="PF09586">
    <property type="entry name" value="YfhO"/>
    <property type="match status" value="1"/>
</dbReference>
<feature type="transmembrane region" description="Helical" evidence="1">
    <location>
        <begin position="142"/>
        <end position="159"/>
    </location>
</feature>
<feature type="transmembrane region" description="Helical" evidence="1">
    <location>
        <begin position="848"/>
        <end position="869"/>
    </location>
</feature>
<feature type="transmembrane region" description="Helical" evidence="1">
    <location>
        <begin position="101"/>
        <end position="121"/>
    </location>
</feature>
<dbReference type="eggNOG" id="COG4485">
    <property type="taxonomic scope" value="Bacteria"/>
</dbReference>
<name>K0DE31_LEUCJ</name>
<evidence type="ECO:0000313" key="3">
    <source>
        <dbReference type="Proteomes" id="UP000006299"/>
    </source>
</evidence>
<feature type="transmembrane region" description="Helical" evidence="1">
    <location>
        <begin position="329"/>
        <end position="352"/>
    </location>
</feature>
<feature type="transmembrane region" description="Helical" evidence="1">
    <location>
        <begin position="414"/>
        <end position="436"/>
    </location>
</feature>
<dbReference type="AlphaFoldDB" id="K0DE31"/>
<feature type="transmembrane region" description="Helical" evidence="1">
    <location>
        <begin position="442"/>
        <end position="461"/>
    </location>
</feature>
<organism evidence="2 3">
    <name type="scientific">Leuconostoc carnosum (strain JB16)</name>
    <dbReference type="NCBI Taxonomy" id="1229758"/>
    <lineage>
        <taxon>Bacteria</taxon>
        <taxon>Bacillati</taxon>
        <taxon>Bacillota</taxon>
        <taxon>Bacilli</taxon>
        <taxon>Lactobacillales</taxon>
        <taxon>Lactobacillaceae</taxon>
        <taxon>Leuconostoc</taxon>
    </lineage>
</organism>
<gene>
    <name evidence="2" type="ordered locus">C270_06660</name>
</gene>
<keyword evidence="1" id="KW-0812">Transmembrane</keyword>
<feature type="transmembrane region" description="Helical" evidence="1">
    <location>
        <begin position="233"/>
        <end position="255"/>
    </location>
</feature>